<keyword evidence="2" id="KW-0812">Transmembrane</keyword>
<gene>
    <name evidence="4" type="ORF">DAEQUDRAFT_568411</name>
</gene>
<evidence type="ECO:0000313" key="5">
    <source>
        <dbReference type="Proteomes" id="UP000076727"/>
    </source>
</evidence>
<accession>A0A165LVM6</accession>
<feature type="transmembrane region" description="Helical" evidence="2">
    <location>
        <begin position="83"/>
        <end position="108"/>
    </location>
</feature>
<feature type="transmembrane region" description="Helical" evidence="2">
    <location>
        <begin position="120"/>
        <end position="144"/>
    </location>
</feature>
<feature type="transmembrane region" description="Helical" evidence="2">
    <location>
        <begin position="12"/>
        <end position="35"/>
    </location>
</feature>
<evidence type="ECO:0000256" key="1">
    <source>
        <dbReference type="SAM" id="MobiDB-lite"/>
    </source>
</evidence>
<dbReference type="Pfam" id="PF20152">
    <property type="entry name" value="DUF6534"/>
    <property type="match status" value="1"/>
</dbReference>
<feature type="domain" description="DUF6534" evidence="3">
    <location>
        <begin position="164"/>
        <end position="249"/>
    </location>
</feature>
<feature type="transmembrane region" description="Helical" evidence="2">
    <location>
        <begin position="156"/>
        <end position="177"/>
    </location>
</feature>
<dbReference type="OrthoDB" id="3183258at2759"/>
<evidence type="ECO:0000259" key="3">
    <source>
        <dbReference type="Pfam" id="PF20152"/>
    </source>
</evidence>
<protein>
    <recommendedName>
        <fullName evidence="3">DUF6534 domain-containing protein</fullName>
    </recommendedName>
</protein>
<sequence>MTQSPAAETYGPIFVGVVLNIVLYGIMITQTFLYFTVYKRDKLWMKFFVALLFFCDTLNCAFDIAFLYMPLVNGFGDVAGLNYASWVFATDPAMTAVIALSVQMFFAWRVKVLTGSIPAVVLIMFCSFCQWCGGVGTAIAVGMIPEFTHFQRFEVIVIIWLAFSAVADTAIAISLVWHLRKHKTGFSQTDDVVNKIIRTTVQTGMITALCAIIDLVLFLATPSGLHLIFNLPLSKLYTNSLMSSLNSRAGWKYGNGVGVGTTGSELGRSQIKGIQMHGEYGKRVSVMNPAGQEVFIDVESHEMIDSLDKGPLPSESSEMGSVRMFAMPRKSSEKLERASAGQAPSRPSVTL</sequence>
<reference evidence="4 5" key="1">
    <citation type="journal article" date="2016" name="Mol. Biol. Evol.">
        <title>Comparative Genomics of Early-Diverging Mushroom-Forming Fungi Provides Insights into the Origins of Lignocellulose Decay Capabilities.</title>
        <authorList>
            <person name="Nagy L.G."/>
            <person name="Riley R."/>
            <person name="Tritt A."/>
            <person name="Adam C."/>
            <person name="Daum C."/>
            <person name="Floudas D."/>
            <person name="Sun H."/>
            <person name="Yadav J.S."/>
            <person name="Pangilinan J."/>
            <person name="Larsson K.H."/>
            <person name="Matsuura K."/>
            <person name="Barry K."/>
            <person name="Labutti K."/>
            <person name="Kuo R."/>
            <person name="Ohm R.A."/>
            <person name="Bhattacharya S.S."/>
            <person name="Shirouzu T."/>
            <person name="Yoshinaga Y."/>
            <person name="Martin F.M."/>
            <person name="Grigoriev I.V."/>
            <person name="Hibbett D.S."/>
        </authorList>
    </citation>
    <scope>NUCLEOTIDE SEQUENCE [LARGE SCALE GENOMIC DNA]</scope>
    <source>
        <strain evidence="4 5">L-15889</strain>
    </source>
</reference>
<dbReference type="STRING" id="1314783.A0A165LVM6"/>
<dbReference type="PANTHER" id="PTHR40465">
    <property type="entry name" value="CHROMOSOME 1, WHOLE GENOME SHOTGUN SEQUENCE"/>
    <property type="match status" value="1"/>
</dbReference>
<proteinExistence type="predicted"/>
<name>A0A165LVM6_9APHY</name>
<keyword evidence="2" id="KW-0472">Membrane</keyword>
<dbReference type="PANTHER" id="PTHR40465:SF1">
    <property type="entry name" value="DUF6534 DOMAIN-CONTAINING PROTEIN"/>
    <property type="match status" value="1"/>
</dbReference>
<feature type="region of interest" description="Disordered" evidence="1">
    <location>
        <begin position="307"/>
        <end position="351"/>
    </location>
</feature>
<feature type="transmembrane region" description="Helical" evidence="2">
    <location>
        <begin position="47"/>
        <end position="71"/>
    </location>
</feature>
<feature type="transmembrane region" description="Helical" evidence="2">
    <location>
        <begin position="205"/>
        <end position="229"/>
    </location>
</feature>
<keyword evidence="2" id="KW-1133">Transmembrane helix</keyword>
<evidence type="ECO:0000256" key="2">
    <source>
        <dbReference type="SAM" id="Phobius"/>
    </source>
</evidence>
<organism evidence="4 5">
    <name type="scientific">Daedalea quercina L-15889</name>
    <dbReference type="NCBI Taxonomy" id="1314783"/>
    <lineage>
        <taxon>Eukaryota</taxon>
        <taxon>Fungi</taxon>
        <taxon>Dikarya</taxon>
        <taxon>Basidiomycota</taxon>
        <taxon>Agaricomycotina</taxon>
        <taxon>Agaricomycetes</taxon>
        <taxon>Polyporales</taxon>
        <taxon>Fomitopsis</taxon>
    </lineage>
</organism>
<dbReference type="Proteomes" id="UP000076727">
    <property type="component" value="Unassembled WGS sequence"/>
</dbReference>
<dbReference type="InterPro" id="IPR045339">
    <property type="entry name" value="DUF6534"/>
</dbReference>
<evidence type="ECO:0000313" key="4">
    <source>
        <dbReference type="EMBL" id="KZT64904.1"/>
    </source>
</evidence>
<dbReference type="AlphaFoldDB" id="A0A165LVM6"/>
<keyword evidence="5" id="KW-1185">Reference proteome</keyword>
<dbReference type="EMBL" id="KV429115">
    <property type="protein sequence ID" value="KZT64904.1"/>
    <property type="molecule type" value="Genomic_DNA"/>
</dbReference>